<proteinExistence type="predicted"/>
<dbReference type="PROSITE" id="PS50048">
    <property type="entry name" value="ZN2_CY6_FUNGAL_2"/>
    <property type="match status" value="1"/>
</dbReference>
<dbReference type="SUPFAM" id="SSF57701">
    <property type="entry name" value="Zn2/Cys6 DNA-binding domain"/>
    <property type="match status" value="1"/>
</dbReference>
<dbReference type="AlphaFoldDB" id="A0AAX4KIK8"/>
<evidence type="ECO:0000313" key="4">
    <source>
        <dbReference type="Proteomes" id="UP001358614"/>
    </source>
</evidence>
<dbReference type="PROSITE" id="PS00463">
    <property type="entry name" value="ZN2_CY6_FUNGAL_1"/>
    <property type="match status" value="1"/>
</dbReference>
<sequence>MAETQSSGSMNTGSTGSRYNNTTCDPCRRSKIKCEPPQDQSGCCGTCYKNGKKDSCHFSNSWEFYGENPDLKRSTAQVGEASAATGTGAQGSTVTTGGSASNMPSTIPPNLTLGGFYSSVNEDRGSTIKK</sequence>
<evidence type="ECO:0000256" key="1">
    <source>
        <dbReference type="SAM" id="MobiDB-lite"/>
    </source>
</evidence>
<dbReference type="GeneID" id="91102512"/>
<dbReference type="CDD" id="cd00067">
    <property type="entry name" value="GAL4"/>
    <property type="match status" value="1"/>
</dbReference>
<evidence type="ECO:0000313" key="3">
    <source>
        <dbReference type="EMBL" id="WWD05628.1"/>
    </source>
</evidence>
<feature type="region of interest" description="Disordered" evidence="1">
    <location>
        <begin position="1"/>
        <end position="22"/>
    </location>
</feature>
<evidence type="ECO:0000259" key="2">
    <source>
        <dbReference type="PROSITE" id="PS50048"/>
    </source>
</evidence>
<feature type="region of interest" description="Disordered" evidence="1">
    <location>
        <begin position="73"/>
        <end position="130"/>
    </location>
</feature>
<dbReference type="EMBL" id="CP144089">
    <property type="protein sequence ID" value="WWD05628.1"/>
    <property type="molecule type" value="Genomic_DNA"/>
</dbReference>
<dbReference type="InterPro" id="IPR036864">
    <property type="entry name" value="Zn2-C6_fun-type_DNA-bd_sf"/>
</dbReference>
<feature type="compositionally biased region" description="Low complexity" evidence="1">
    <location>
        <begin position="81"/>
        <end position="101"/>
    </location>
</feature>
<keyword evidence="4" id="KW-1185">Reference proteome</keyword>
<reference evidence="3 4" key="1">
    <citation type="submission" date="2024-01" db="EMBL/GenBank/DDBJ databases">
        <title>Comparative genomics of Cryptococcus and Kwoniella reveals pathogenesis evolution and contrasting modes of karyotype evolution via chromosome fusion or intercentromeric recombination.</title>
        <authorList>
            <person name="Coelho M.A."/>
            <person name="David-Palma M."/>
            <person name="Shea T."/>
            <person name="Bowers K."/>
            <person name="McGinley-Smith S."/>
            <person name="Mohammad A.W."/>
            <person name="Gnirke A."/>
            <person name="Yurkov A.M."/>
            <person name="Nowrousian M."/>
            <person name="Sun S."/>
            <person name="Cuomo C.A."/>
            <person name="Heitman J."/>
        </authorList>
    </citation>
    <scope>NUCLEOTIDE SEQUENCE [LARGE SCALE GENOMIC DNA]</scope>
    <source>
        <strain evidence="3 4">PYCC6329</strain>
    </source>
</reference>
<dbReference type="KEGG" id="ker:91102512"/>
<dbReference type="GO" id="GO:0008270">
    <property type="term" value="F:zinc ion binding"/>
    <property type="evidence" value="ECO:0007669"/>
    <property type="project" value="InterPro"/>
</dbReference>
<name>A0AAX4KIK8_9TREE</name>
<accession>A0AAX4KIK8</accession>
<dbReference type="Gene3D" id="4.10.240.10">
    <property type="entry name" value="Zn(2)-C6 fungal-type DNA-binding domain"/>
    <property type="match status" value="1"/>
</dbReference>
<dbReference type="GO" id="GO:0000981">
    <property type="term" value="F:DNA-binding transcription factor activity, RNA polymerase II-specific"/>
    <property type="evidence" value="ECO:0007669"/>
    <property type="project" value="InterPro"/>
</dbReference>
<dbReference type="Proteomes" id="UP001358614">
    <property type="component" value="Chromosome 1"/>
</dbReference>
<dbReference type="RefSeq" id="XP_066083595.1">
    <property type="nucleotide sequence ID" value="XM_066227498.1"/>
</dbReference>
<feature type="domain" description="Zn(2)-C6 fungal-type" evidence="2">
    <location>
        <begin position="23"/>
        <end position="58"/>
    </location>
</feature>
<feature type="compositionally biased region" description="Low complexity" evidence="1">
    <location>
        <begin position="1"/>
        <end position="17"/>
    </location>
</feature>
<organism evidence="3 4">
    <name type="scientific">Kwoniella europaea PYCC6329</name>
    <dbReference type="NCBI Taxonomy" id="1423913"/>
    <lineage>
        <taxon>Eukaryota</taxon>
        <taxon>Fungi</taxon>
        <taxon>Dikarya</taxon>
        <taxon>Basidiomycota</taxon>
        <taxon>Agaricomycotina</taxon>
        <taxon>Tremellomycetes</taxon>
        <taxon>Tremellales</taxon>
        <taxon>Cryptococcaceae</taxon>
        <taxon>Kwoniella</taxon>
    </lineage>
</organism>
<dbReference type="InterPro" id="IPR001138">
    <property type="entry name" value="Zn2Cys6_DnaBD"/>
</dbReference>
<feature type="compositionally biased region" description="Basic and acidic residues" evidence="1">
    <location>
        <begin position="121"/>
        <end position="130"/>
    </location>
</feature>
<protein>
    <recommendedName>
        <fullName evidence="2">Zn(2)-C6 fungal-type domain-containing protein</fullName>
    </recommendedName>
</protein>
<gene>
    <name evidence="3" type="ORF">V865_003709</name>
</gene>